<evidence type="ECO:0000256" key="7">
    <source>
        <dbReference type="ARBA" id="ARBA00022737"/>
    </source>
</evidence>
<feature type="transmembrane region" description="Helical" evidence="12">
    <location>
        <begin position="1048"/>
        <end position="1069"/>
    </location>
</feature>
<evidence type="ECO:0000256" key="3">
    <source>
        <dbReference type="ARBA" id="ARBA00022475"/>
    </source>
</evidence>
<keyword evidence="3" id="KW-1003">Cell membrane</keyword>
<dbReference type="FunFam" id="3.80.10.10:FF:000041">
    <property type="entry name" value="LRR receptor-like serine/threonine-protein kinase ERECTA"/>
    <property type="match status" value="1"/>
</dbReference>
<dbReference type="FunFam" id="3.80.10.10:FF:001678">
    <property type="entry name" value="Calmodulin-binding receptor kinase CaMRLK"/>
    <property type="match status" value="1"/>
</dbReference>
<keyword evidence="10" id="KW-0675">Receptor</keyword>
<keyword evidence="6" id="KW-0732">Signal</keyword>
<evidence type="ECO:0000256" key="1">
    <source>
        <dbReference type="ARBA" id="ARBA00004251"/>
    </source>
</evidence>
<feature type="domain" description="Leucine-rich repeat-containing N-terminal plant-type" evidence="13">
    <location>
        <begin position="34"/>
        <end position="73"/>
    </location>
</feature>
<dbReference type="SUPFAM" id="SSF52058">
    <property type="entry name" value="L domain-like"/>
    <property type="match status" value="3"/>
</dbReference>
<evidence type="ECO:0000313" key="16">
    <source>
        <dbReference type="Proteomes" id="UP001189624"/>
    </source>
</evidence>
<dbReference type="InterPro" id="IPR046956">
    <property type="entry name" value="RLP23-like"/>
</dbReference>
<name>A0AA86RLR2_9FABA</name>
<keyword evidence="11" id="KW-0325">Glycoprotein</keyword>
<dbReference type="PANTHER" id="PTHR48061">
    <property type="entry name" value="LEUCINE-RICH REPEAT RECEPTOR PROTEIN KINASE EMS1-LIKE-RELATED"/>
    <property type="match status" value="1"/>
</dbReference>
<dbReference type="SMART" id="SM00369">
    <property type="entry name" value="LRR_TYP"/>
    <property type="match status" value="7"/>
</dbReference>
<comment type="similarity">
    <text evidence="2">Belongs to the RLP family.</text>
</comment>
<dbReference type="FunFam" id="3.80.10.10:FF:000213">
    <property type="entry name" value="Tyrosine-sulfated glycopeptide receptor 1"/>
    <property type="match status" value="1"/>
</dbReference>
<dbReference type="Pfam" id="PF23598">
    <property type="entry name" value="LRR_14"/>
    <property type="match status" value="1"/>
</dbReference>
<dbReference type="InterPro" id="IPR032675">
    <property type="entry name" value="LRR_dom_sf"/>
</dbReference>
<feature type="transmembrane region" description="Helical" evidence="12">
    <location>
        <begin position="7"/>
        <end position="26"/>
    </location>
</feature>
<keyword evidence="16" id="KW-1185">Reference proteome</keyword>
<keyword evidence="7" id="KW-0677">Repeat</keyword>
<dbReference type="InterPro" id="IPR055414">
    <property type="entry name" value="LRR_R13L4/SHOC2-like"/>
</dbReference>
<keyword evidence="5 12" id="KW-0812">Transmembrane</keyword>
<comment type="subcellular location">
    <subcellularLocation>
        <location evidence="1">Cell membrane</location>
        <topology evidence="1">Single-pass type I membrane protein</topology>
    </subcellularLocation>
</comment>
<evidence type="ECO:0000256" key="12">
    <source>
        <dbReference type="SAM" id="Phobius"/>
    </source>
</evidence>
<dbReference type="Pfam" id="PF00560">
    <property type="entry name" value="LRR_1"/>
    <property type="match status" value="6"/>
</dbReference>
<evidence type="ECO:0000313" key="15">
    <source>
        <dbReference type="EMBL" id="CAJ1807798.1"/>
    </source>
</evidence>
<dbReference type="Gramene" id="rna-AYBTSS11_LOCUS813">
    <property type="protein sequence ID" value="CAJ1807798.1"/>
    <property type="gene ID" value="gene-AYBTSS11_LOCUS813"/>
</dbReference>
<proteinExistence type="inferred from homology"/>
<keyword evidence="9 12" id="KW-0472">Membrane</keyword>
<reference evidence="15" key="1">
    <citation type="submission" date="2023-10" db="EMBL/GenBank/DDBJ databases">
        <authorList>
            <person name="Domelevo Entfellner J.-B."/>
        </authorList>
    </citation>
    <scope>NUCLEOTIDE SEQUENCE</scope>
</reference>
<dbReference type="PANTHER" id="PTHR48061:SF2">
    <property type="entry name" value="RECEPTOR LIKE PROTEIN 30-LIKE"/>
    <property type="match status" value="1"/>
</dbReference>
<evidence type="ECO:0000256" key="4">
    <source>
        <dbReference type="ARBA" id="ARBA00022614"/>
    </source>
</evidence>
<feature type="domain" description="Disease resistance R13L4/SHOC-2-like LRR" evidence="14">
    <location>
        <begin position="279"/>
        <end position="514"/>
    </location>
</feature>
<evidence type="ECO:0000259" key="14">
    <source>
        <dbReference type="Pfam" id="PF23598"/>
    </source>
</evidence>
<evidence type="ECO:0000256" key="6">
    <source>
        <dbReference type="ARBA" id="ARBA00022729"/>
    </source>
</evidence>
<protein>
    <recommendedName>
        <fullName evidence="17">Verticillium wilt resistance-like protein</fullName>
    </recommendedName>
</protein>
<dbReference type="PRINTS" id="PR00019">
    <property type="entry name" value="LEURICHRPT"/>
</dbReference>
<dbReference type="AlphaFoldDB" id="A0AA86RLR2"/>
<keyword evidence="8 12" id="KW-1133">Transmembrane helix</keyword>
<dbReference type="InterPro" id="IPR013210">
    <property type="entry name" value="LRR_N_plant-typ"/>
</dbReference>
<evidence type="ECO:0000256" key="9">
    <source>
        <dbReference type="ARBA" id="ARBA00023136"/>
    </source>
</evidence>
<dbReference type="Gene3D" id="3.80.10.10">
    <property type="entry name" value="Ribonuclease Inhibitor"/>
    <property type="match status" value="5"/>
</dbReference>
<evidence type="ECO:0000256" key="11">
    <source>
        <dbReference type="ARBA" id="ARBA00023180"/>
    </source>
</evidence>
<dbReference type="Pfam" id="PF13855">
    <property type="entry name" value="LRR_8"/>
    <property type="match status" value="2"/>
</dbReference>
<keyword evidence="4" id="KW-0433">Leucine-rich repeat</keyword>
<evidence type="ECO:0000256" key="10">
    <source>
        <dbReference type="ARBA" id="ARBA00023170"/>
    </source>
</evidence>
<evidence type="ECO:0000256" key="8">
    <source>
        <dbReference type="ARBA" id="ARBA00022989"/>
    </source>
</evidence>
<dbReference type="Proteomes" id="UP001189624">
    <property type="component" value="Chromosome 1"/>
</dbReference>
<accession>A0AA86RLR2</accession>
<organism evidence="15 16">
    <name type="scientific">Sphenostylis stenocarpa</name>
    <dbReference type="NCBI Taxonomy" id="92480"/>
    <lineage>
        <taxon>Eukaryota</taxon>
        <taxon>Viridiplantae</taxon>
        <taxon>Streptophyta</taxon>
        <taxon>Embryophyta</taxon>
        <taxon>Tracheophyta</taxon>
        <taxon>Spermatophyta</taxon>
        <taxon>Magnoliopsida</taxon>
        <taxon>eudicotyledons</taxon>
        <taxon>Gunneridae</taxon>
        <taxon>Pentapetalae</taxon>
        <taxon>rosids</taxon>
        <taxon>fabids</taxon>
        <taxon>Fabales</taxon>
        <taxon>Fabaceae</taxon>
        <taxon>Papilionoideae</taxon>
        <taxon>50 kb inversion clade</taxon>
        <taxon>NPAAA clade</taxon>
        <taxon>indigoferoid/millettioid clade</taxon>
        <taxon>Phaseoleae</taxon>
        <taxon>Sphenostylis</taxon>
    </lineage>
</organism>
<evidence type="ECO:0000256" key="2">
    <source>
        <dbReference type="ARBA" id="ARBA00009592"/>
    </source>
</evidence>
<sequence>MRIHQIFFNIFIPLCLVYLNINIHVVTCQCLDHEQFLLVQLKKNLVFNSATSKKLAHWNQSSNCCQWSGVTCSMGHVIGLDLSEEYISGGLNNSSLFKLEYLLNLNLAYNDFNSSIPLKFEKLKNLRSLNLSKAGFHGQIPVQISHLTNLTALDLSTSLASQHFFKLQRPNISMFLQNLTKLTDLYLDGVRVSARGKEWCHALSSLQKLKVLSMSSCDILGPIDSSFAMLQGLSVIRLNLNSISSPVPEFFANFSNLNVLELSSCRLSGNFPEGIFQIQTLNVLDISTNKDLNGVLPNFQEDAVLHTMNLSNTNFSGKLPGSISNLKQLSMLDLSNCQFIETLPISMSELSQLVYLDLSYNKFSGSLPSFNMAKNLRYLSLLHNNLTGTIATAHFEGLENLLIINLGDNSLNGKFPVSLFTLPSLQELTLSHNGFYGPLDEFSNVSSSKLQFIDLSSNSLQGPIPVSIFHLEGLRFLQLSANQFNGTIALHMIQRLQSLHTLGLSHNKLSIDMTFIDDDDDGISSFPSMKYLLLGSCNLGEFPGFLRNHPQLHALDLSNNRIHGIIPNWIWRFDTLVYLNLSNNFLTTMEGPFDNLNSNLYILDLHSNQLLGSIPTYTKYAVHLDYSNNKFSTAPLDLDKYMPFVYFLSLSNNSFEGKIPEAFCNFSYLRLLDLSYNSFNDFIPMCLMTRNSTLRVLNLAGNKLQGSISDTISSSCNLRFLNLNENLLGGVIPNSLANCQSLQVLNLGNNHFSDKFPCFLRNISTLRVLILRSNNLSGPISCPHSTTNWEMVHIVDLANNNFTGILPGALLKSWTKMVGNQTESHEEYGTLFFDMFDNHDNMRYNNLFSVINKFLVIKLYKLLATEPYTVADHIFAYYVTSNQFGGRYLDSVTIVYKANQMKWIKIPTTFTSLDLSSNHFQGPIPLELATLRALHILNLSHNAFSSYIPSSIGNLVNLEAMDLSNNNLRGEIPPAIVNLNFLACLNLSYNHLLGKIPTGGQMLTFEASSFRGNEGLCGPPMKACSNGRGGDSPPTPVYEMHGSIELNFISVELGFIFGLGIFIIPLMFLKRWRVLYWHVVDNFLQRVVPQLDFAYEHHGGQRFKSLRWMG</sequence>
<dbReference type="InterPro" id="IPR001611">
    <property type="entry name" value="Leu-rich_rpt"/>
</dbReference>
<gene>
    <name evidence="15" type="ORF">AYBTSS11_LOCUS813</name>
</gene>
<evidence type="ECO:0000256" key="5">
    <source>
        <dbReference type="ARBA" id="ARBA00022692"/>
    </source>
</evidence>
<evidence type="ECO:0000259" key="13">
    <source>
        <dbReference type="Pfam" id="PF08263"/>
    </source>
</evidence>
<dbReference type="Pfam" id="PF08263">
    <property type="entry name" value="LRRNT_2"/>
    <property type="match status" value="1"/>
</dbReference>
<dbReference type="GO" id="GO:0005886">
    <property type="term" value="C:plasma membrane"/>
    <property type="evidence" value="ECO:0007669"/>
    <property type="project" value="UniProtKB-SubCell"/>
</dbReference>
<evidence type="ECO:0008006" key="17">
    <source>
        <dbReference type="Google" id="ProtNLM"/>
    </source>
</evidence>
<dbReference type="InterPro" id="IPR003591">
    <property type="entry name" value="Leu-rich_rpt_typical-subtyp"/>
</dbReference>
<dbReference type="EMBL" id="OY731398">
    <property type="protein sequence ID" value="CAJ1807798.1"/>
    <property type="molecule type" value="Genomic_DNA"/>
</dbReference>